<keyword evidence="1" id="KW-0378">Hydrolase</keyword>
<dbReference type="SUPFAM" id="SSF55785">
    <property type="entry name" value="PYP-like sensor domain (PAS domain)"/>
    <property type="match status" value="1"/>
</dbReference>
<dbReference type="InterPro" id="IPR003594">
    <property type="entry name" value="HATPase_dom"/>
</dbReference>
<dbReference type="SUPFAM" id="SSF81606">
    <property type="entry name" value="PP2C-like"/>
    <property type="match status" value="1"/>
</dbReference>
<dbReference type="InterPro" id="IPR036457">
    <property type="entry name" value="PPM-type-like_dom_sf"/>
</dbReference>
<dbReference type="AlphaFoldDB" id="A0A402DQT4"/>
<proteinExistence type="predicted"/>
<comment type="caution">
    <text evidence="3">The sequence shown here is derived from an EMBL/GenBank/DDBJ whole genome shotgun (WGS) entry which is preliminary data.</text>
</comment>
<dbReference type="CDD" id="cd16936">
    <property type="entry name" value="HATPase_RsbW-like"/>
    <property type="match status" value="1"/>
</dbReference>
<protein>
    <recommendedName>
        <fullName evidence="2">PPM-type phosphatase domain-containing protein</fullName>
    </recommendedName>
</protein>
<dbReference type="Gene3D" id="3.60.40.10">
    <property type="entry name" value="PPM-type phosphatase domain"/>
    <property type="match status" value="1"/>
</dbReference>
<dbReference type="InterPro" id="IPR029016">
    <property type="entry name" value="GAF-like_dom_sf"/>
</dbReference>
<evidence type="ECO:0000259" key="2">
    <source>
        <dbReference type="SMART" id="SM00331"/>
    </source>
</evidence>
<dbReference type="InterPro" id="IPR035965">
    <property type="entry name" value="PAS-like_dom_sf"/>
</dbReference>
<dbReference type="InterPro" id="IPR001932">
    <property type="entry name" value="PPM-type_phosphatase-like_dom"/>
</dbReference>
<dbReference type="SUPFAM" id="SSF55874">
    <property type="entry name" value="ATPase domain of HSP90 chaperone/DNA topoisomerase II/histidine kinase"/>
    <property type="match status" value="1"/>
</dbReference>
<accession>A0A402DQT4</accession>
<gene>
    <name evidence="3" type="ORF">CBZ_15550</name>
</gene>
<dbReference type="Gene3D" id="3.30.450.20">
    <property type="entry name" value="PAS domain"/>
    <property type="match status" value="1"/>
</dbReference>
<reference evidence="3 4" key="1">
    <citation type="submission" date="2019-01" db="EMBL/GenBank/DDBJ databases">
        <title>Draft genome sequence of Cellulomonas takizawaensis strain TKZ-21.</title>
        <authorList>
            <person name="Yamamura H."/>
            <person name="Hayashi T."/>
            <person name="Hamada M."/>
            <person name="Serisawa Y."/>
            <person name="Matsuyama K."/>
            <person name="Nakagawa Y."/>
            <person name="Otoguro M."/>
            <person name="Yanagida F."/>
            <person name="Hayakawa M."/>
        </authorList>
    </citation>
    <scope>NUCLEOTIDE SEQUENCE [LARGE SCALE GENOMIC DNA]</scope>
    <source>
        <strain evidence="3 4">NBRC12680</strain>
    </source>
</reference>
<evidence type="ECO:0000313" key="4">
    <source>
        <dbReference type="Proteomes" id="UP000289954"/>
    </source>
</evidence>
<evidence type="ECO:0000256" key="1">
    <source>
        <dbReference type="ARBA" id="ARBA00022801"/>
    </source>
</evidence>
<dbReference type="InterPro" id="IPR000014">
    <property type="entry name" value="PAS"/>
</dbReference>
<dbReference type="SMART" id="SM00331">
    <property type="entry name" value="PP2C_SIG"/>
    <property type="match status" value="1"/>
</dbReference>
<dbReference type="Gene3D" id="3.30.450.40">
    <property type="match status" value="1"/>
</dbReference>
<keyword evidence="4" id="KW-1185">Reference proteome</keyword>
<name>A0A402DQT4_9CELL</name>
<dbReference type="PANTHER" id="PTHR43156">
    <property type="entry name" value="STAGE II SPORULATION PROTEIN E-RELATED"/>
    <property type="match status" value="1"/>
</dbReference>
<dbReference type="Pfam" id="PF13581">
    <property type="entry name" value="HATPase_c_2"/>
    <property type="match status" value="1"/>
</dbReference>
<organism evidence="3 4">
    <name type="scientific">Cellulomonas biazotea</name>
    <dbReference type="NCBI Taxonomy" id="1709"/>
    <lineage>
        <taxon>Bacteria</taxon>
        <taxon>Bacillati</taxon>
        <taxon>Actinomycetota</taxon>
        <taxon>Actinomycetes</taxon>
        <taxon>Micrococcales</taxon>
        <taxon>Cellulomonadaceae</taxon>
        <taxon>Cellulomonas</taxon>
    </lineage>
</organism>
<dbReference type="EMBL" id="BIMR01000102">
    <property type="protein sequence ID" value="GCE76499.1"/>
    <property type="molecule type" value="Genomic_DNA"/>
</dbReference>
<feature type="domain" description="PPM-type phosphatase" evidence="2">
    <location>
        <begin position="378"/>
        <end position="588"/>
    </location>
</feature>
<dbReference type="Pfam" id="PF13426">
    <property type="entry name" value="PAS_9"/>
    <property type="match status" value="1"/>
</dbReference>
<dbReference type="Pfam" id="PF07228">
    <property type="entry name" value="SpoIIE"/>
    <property type="match status" value="1"/>
</dbReference>
<evidence type="ECO:0000313" key="3">
    <source>
        <dbReference type="EMBL" id="GCE76499.1"/>
    </source>
</evidence>
<dbReference type="Gene3D" id="3.30.565.10">
    <property type="entry name" value="Histidine kinase-like ATPase, C-terminal domain"/>
    <property type="match status" value="1"/>
</dbReference>
<dbReference type="Proteomes" id="UP000289954">
    <property type="component" value="Unassembled WGS sequence"/>
</dbReference>
<sequence>MVNSHADPVSTAGPATTVERTVDEAVDLHARALAATAVPMALFESRDGMLSVVWVNDAFVRSLGYGVEGALAREPAVRQELEQDPVRAGQLAAALAAGQPFTPTFSLGRGDGTRFVCQVHLAPVPTDDGSTPTSWVAAFQDMTEQLSHDAEQAALVEAERRERRSLGLIAQVSDLLMDVDDPHALREIAMLLRHGVVAWAGFFLNDRGLRAADGVDPAHPPSGKGHRHGGDVYRLDGRAPRPSTPDVVQLLLDGDRDRPVEIQLDAGYPQNSASAWLAEHVGTEGYRPSGGGTVLPEDRRAVVYPVPGRRRVLGLLAVLPRGGGGLRGVEPSTTTVLELTARRVGLVLDNARLYDREHRLAETLQRAMLPQQAEVDGLDVWTYYAPNSENVQVGGDWYDVLQIAPDVVGVVIGDVVGHDVEAAATMGQLRSVVRSYSFDITTPGPVLERVDQLVAGMRVPRSAGLVLSTLTRREGGWRLDYSRAGHLPVLHVRKGVATELRGAGGALIGFGGSGRSTSSVELEPGDVLVYYTDGLIERRDRGLRDGLAALADVSSRITARDAAGIGEELLSRLADHPEDDVAVVVVRVPDPGDLVERARSPRRRRWSLPSEPASIGRARHAVVRTCQAWEIPDAANAELVVSELVANAVLHGYGHVSLQLYDTGDGLRIEVEDGNPAPPVTTDGHPGRVGGFGMQIVERLADWGWRQSRGGKLVWAKVRPGQLPPTARG</sequence>
<dbReference type="PANTHER" id="PTHR43156:SF2">
    <property type="entry name" value="STAGE II SPORULATION PROTEIN E"/>
    <property type="match status" value="1"/>
</dbReference>
<dbReference type="InterPro" id="IPR052016">
    <property type="entry name" value="Bact_Sigma-Reg"/>
</dbReference>
<dbReference type="InterPro" id="IPR036890">
    <property type="entry name" value="HATPase_C_sf"/>
</dbReference>
<dbReference type="GO" id="GO:0016791">
    <property type="term" value="F:phosphatase activity"/>
    <property type="evidence" value="ECO:0007669"/>
    <property type="project" value="TreeGrafter"/>
</dbReference>